<evidence type="ECO:0000313" key="2">
    <source>
        <dbReference type="Proteomes" id="UP001186974"/>
    </source>
</evidence>
<sequence>EKAIDAKTAWVEIGAHPVCSGMVKSSLEGSPVTAPSLRRNEDPWKTLANTMVTLFLAGVAINFDEYHREFNNAQELYSLPTYSFDSKKYWLDYHNNWTLTKGEAPQAAPVAAPVAAAPAVPLKSKLSTTSCQRIVKEELHANSGLVVVQSDLSEPKLHKAVSGHVVNNAPLCPSSLYADQAMTIADYLYKQLRPGAAPVGYNVCSMEVHKPLVAQIPPPPEGQHMQIEATADLDLMSVHLRFRSVTPDGQLIQDHGHGLVKLEDSEAWYNEWNRTAFMVQTQVDLLKQKLASGAAHKVLRGMAYKLFTALVTYAPAYRGMEEVILDGKQTEATAKVKFQTTEADGDFLCSPYWIDSLAHISGFICNGTDLVDSENTVFISHGWSSIKIARPLSPTKEYRSYVRMQPAPGNVSVGDVYIMEGEDIIGLVEGLKFQGVPRRAMNVLVPPTLLKKNATPAPVSAPKAAPKAAAPAPVAKPAAKALAPPPA</sequence>
<feature type="non-terminal residue" evidence="1">
    <location>
        <position position="1"/>
    </location>
</feature>
<comment type="caution">
    <text evidence="1">The sequence shown here is derived from an EMBL/GenBank/DDBJ whole genome shotgun (WGS) entry which is preliminary data.</text>
</comment>
<accession>A0ACC3DI15</accession>
<dbReference type="Proteomes" id="UP001186974">
    <property type="component" value="Unassembled WGS sequence"/>
</dbReference>
<dbReference type="EMBL" id="JAWDJW010004194">
    <property type="protein sequence ID" value="KAK3076244.1"/>
    <property type="molecule type" value="Genomic_DNA"/>
</dbReference>
<name>A0ACC3DI15_9PEZI</name>
<protein>
    <submittedName>
        <fullName evidence="1">Uncharacterized protein</fullName>
    </submittedName>
</protein>
<gene>
    <name evidence="1" type="ORF">LTS18_013527</name>
</gene>
<organism evidence="1 2">
    <name type="scientific">Coniosporium uncinatum</name>
    <dbReference type="NCBI Taxonomy" id="93489"/>
    <lineage>
        <taxon>Eukaryota</taxon>
        <taxon>Fungi</taxon>
        <taxon>Dikarya</taxon>
        <taxon>Ascomycota</taxon>
        <taxon>Pezizomycotina</taxon>
        <taxon>Dothideomycetes</taxon>
        <taxon>Dothideomycetes incertae sedis</taxon>
        <taxon>Coniosporium</taxon>
    </lineage>
</organism>
<keyword evidence="2" id="KW-1185">Reference proteome</keyword>
<feature type="non-terminal residue" evidence="1">
    <location>
        <position position="487"/>
    </location>
</feature>
<evidence type="ECO:0000313" key="1">
    <source>
        <dbReference type="EMBL" id="KAK3076244.1"/>
    </source>
</evidence>
<reference evidence="1" key="1">
    <citation type="submission" date="2024-09" db="EMBL/GenBank/DDBJ databases">
        <title>Black Yeasts Isolated from many extreme environments.</title>
        <authorList>
            <person name="Coleine C."/>
            <person name="Stajich J.E."/>
            <person name="Selbmann L."/>
        </authorList>
    </citation>
    <scope>NUCLEOTIDE SEQUENCE</scope>
    <source>
        <strain evidence="1">CCFEE 5737</strain>
    </source>
</reference>
<proteinExistence type="predicted"/>